<dbReference type="InterPro" id="IPR003775">
    <property type="entry name" value="Flagellar_assembly_factor_FliW"/>
</dbReference>
<organism evidence="6 7">
    <name type="scientific">Candidatus Acetatifactor stercoripullorum</name>
    <dbReference type="NCBI Taxonomy" id="2838414"/>
    <lineage>
        <taxon>Bacteria</taxon>
        <taxon>Bacillati</taxon>
        <taxon>Bacillota</taxon>
        <taxon>Clostridia</taxon>
        <taxon>Lachnospirales</taxon>
        <taxon>Lachnospiraceae</taxon>
        <taxon>Acetatifactor</taxon>
    </lineage>
</organism>
<evidence type="ECO:0000313" key="7">
    <source>
        <dbReference type="Proteomes" id="UP000824265"/>
    </source>
</evidence>
<dbReference type="GO" id="GO:0006417">
    <property type="term" value="P:regulation of translation"/>
    <property type="evidence" value="ECO:0007669"/>
    <property type="project" value="UniProtKB-KW"/>
</dbReference>
<dbReference type="GO" id="GO:0044780">
    <property type="term" value="P:bacterial-type flagellum assembly"/>
    <property type="evidence" value="ECO:0007669"/>
    <property type="project" value="UniProtKB-UniRule"/>
</dbReference>
<keyword evidence="3 5" id="KW-0810">Translation regulation</keyword>
<dbReference type="HAMAP" id="MF_01185">
    <property type="entry name" value="FliW"/>
    <property type="match status" value="1"/>
</dbReference>
<keyword evidence="1 5" id="KW-0963">Cytoplasm</keyword>
<evidence type="ECO:0000256" key="1">
    <source>
        <dbReference type="ARBA" id="ARBA00022490"/>
    </source>
</evidence>
<keyword evidence="6" id="KW-0282">Flagellum</keyword>
<evidence type="ECO:0000256" key="3">
    <source>
        <dbReference type="ARBA" id="ARBA00022845"/>
    </source>
</evidence>
<reference evidence="6" key="1">
    <citation type="journal article" date="2021" name="PeerJ">
        <title>Extensive microbial diversity within the chicken gut microbiome revealed by metagenomics and culture.</title>
        <authorList>
            <person name="Gilroy R."/>
            <person name="Ravi A."/>
            <person name="Getino M."/>
            <person name="Pursley I."/>
            <person name="Horton D.L."/>
            <person name="Alikhan N.F."/>
            <person name="Baker D."/>
            <person name="Gharbi K."/>
            <person name="Hall N."/>
            <person name="Watson M."/>
            <person name="Adriaenssens E.M."/>
            <person name="Foster-Nyarko E."/>
            <person name="Jarju S."/>
            <person name="Secka A."/>
            <person name="Antonio M."/>
            <person name="Oren A."/>
            <person name="Chaudhuri R.R."/>
            <person name="La Ragione R."/>
            <person name="Hildebrand F."/>
            <person name="Pallen M.J."/>
        </authorList>
    </citation>
    <scope>NUCLEOTIDE SEQUENCE</scope>
    <source>
        <strain evidence="6">CHK195-6426</strain>
    </source>
</reference>
<dbReference type="Pfam" id="PF02623">
    <property type="entry name" value="FliW"/>
    <property type="match status" value="1"/>
</dbReference>
<dbReference type="AlphaFoldDB" id="A0A9D1R5T7"/>
<dbReference type="SUPFAM" id="SSF141457">
    <property type="entry name" value="BH3618-like"/>
    <property type="match status" value="1"/>
</dbReference>
<keyword evidence="6" id="KW-0966">Cell projection</keyword>
<gene>
    <name evidence="5" type="primary">fliW</name>
    <name evidence="6" type="ORF">H9742_09920</name>
</gene>
<reference evidence="6" key="2">
    <citation type="submission" date="2021-04" db="EMBL/GenBank/DDBJ databases">
        <authorList>
            <person name="Gilroy R."/>
        </authorList>
    </citation>
    <scope>NUCLEOTIDE SEQUENCE</scope>
    <source>
        <strain evidence="6">CHK195-6426</strain>
    </source>
</reference>
<keyword evidence="2 5" id="KW-1005">Bacterial flagellum biogenesis</keyword>
<sequence>MKIHTRIFGEIEIAEEKIITFENGIIGFPDLKRFTLLHDEARGTDAGIRFLQSIEEPGFAMPVMDPLIVKPDYNPEVNDELLAAAGEITPENLVVLVTVTIPKDLTKMTVNLQGPFVINAEERKACQVIVEGQDYPVKFPVYEILRTRKAGE</sequence>
<dbReference type="Gene3D" id="2.30.290.10">
    <property type="entry name" value="BH3618-like"/>
    <property type="match status" value="1"/>
</dbReference>
<proteinExistence type="inferred from homology"/>
<evidence type="ECO:0000256" key="4">
    <source>
        <dbReference type="ARBA" id="ARBA00023186"/>
    </source>
</evidence>
<keyword evidence="6" id="KW-0969">Cilium</keyword>
<dbReference type="PANTHER" id="PTHR39190">
    <property type="entry name" value="FLAGELLAR ASSEMBLY FACTOR FLIW"/>
    <property type="match status" value="1"/>
</dbReference>
<protein>
    <recommendedName>
        <fullName evidence="5">Flagellar assembly factor FliW</fullName>
    </recommendedName>
</protein>
<dbReference type="PANTHER" id="PTHR39190:SF1">
    <property type="entry name" value="FLAGELLAR ASSEMBLY FACTOR FLIW"/>
    <property type="match status" value="1"/>
</dbReference>
<evidence type="ECO:0000256" key="5">
    <source>
        <dbReference type="HAMAP-Rule" id="MF_01185"/>
    </source>
</evidence>
<evidence type="ECO:0000313" key="6">
    <source>
        <dbReference type="EMBL" id="HIW81814.1"/>
    </source>
</evidence>
<dbReference type="Proteomes" id="UP000824265">
    <property type="component" value="Unassembled WGS sequence"/>
</dbReference>
<dbReference type="EMBL" id="DXGH01000052">
    <property type="protein sequence ID" value="HIW81814.1"/>
    <property type="molecule type" value="Genomic_DNA"/>
</dbReference>
<comment type="function">
    <text evidence="5">Acts as an anti-CsrA protein, binds CsrA and prevents it from repressing translation of its target genes, one of which is flagellin. Binds to flagellin and participates in the assembly of the flagellum.</text>
</comment>
<evidence type="ECO:0000256" key="2">
    <source>
        <dbReference type="ARBA" id="ARBA00022795"/>
    </source>
</evidence>
<dbReference type="InterPro" id="IPR024046">
    <property type="entry name" value="Flagellar_assmbl_FliW_dom_sf"/>
</dbReference>
<keyword evidence="4 5" id="KW-0143">Chaperone</keyword>
<name>A0A9D1R5T7_9FIRM</name>
<comment type="similarity">
    <text evidence="5">Belongs to the FliW family.</text>
</comment>
<accession>A0A9D1R5T7</accession>
<comment type="subunit">
    <text evidence="5">Interacts with translational regulator CsrA and flagellin(s).</text>
</comment>
<comment type="subcellular location">
    <subcellularLocation>
        <location evidence="5">Cytoplasm</location>
    </subcellularLocation>
</comment>
<comment type="caution">
    <text evidence="6">The sequence shown here is derived from an EMBL/GenBank/DDBJ whole genome shotgun (WGS) entry which is preliminary data.</text>
</comment>
<dbReference type="GO" id="GO:0005737">
    <property type="term" value="C:cytoplasm"/>
    <property type="evidence" value="ECO:0007669"/>
    <property type="project" value="UniProtKB-SubCell"/>
</dbReference>